<proteinExistence type="predicted"/>
<comment type="caution">
    <text evidence="4">The sequence shown here is derived from an EMBL/GenBank/DDBJ whole genome shotgun (WGS) entry which is preliminary data.</text>
</comment>
<name>A0A8H6LT97_9AGAR</name>
<dbReference type="Pfam" id="PF20209">
    <property type="entry name" value="DUF6570"/>
    <property type="match status" value="1"/>
</dbReference>
<dbReference type="AlphaFoldDB" id="A0A8H6LT97"/>
<feature type="compositionally biased region" description="Acidic residues" evidence="1">
    <location>
        <begin position="552"/>
        <end position="563"/>
    </location>
</feature>
<feature type="domain" description="Helitron helicase-like" evidence="2">
    <location>
        <begin position="148"/>
        <end position="249"/>
    </location>
</feature>
<dbReference type="Proteomes" id="UP000521943">
    <property type="component" value="Unassembled WGS sequence"/>
</dbReference>
<evidence type="ECO:0000259" key="3">
    <source>
        <dbReference type="Pfam" id="PF20209"/>
    </source>
</evidence>
<keyword evidence="5" id="KW-1185">Reference proteome</keyword>
<dbReference type="InterPro" id="IPR046700">
    <property type="entry name" value="DUF6570"/>
</dbReference>
<dbReference type="Pfam" id="PF14214">
    <property type="entry name" value="Helitron_like_N"/>
    <property type="match status" value="1"/>
</dbReference>
<evidence type="ECO:0000256" key="1">
    <source>
        <dbReference type="SAM" id="MobiDB-lite"/>
    </source>
</evidence>
<reference evidence="4 5" key="1">
    <citation type="submission" date="2020-07" db="EMBL/GenBank/DDBJ databases">
        <title>Comparative genomics of pyrophilous fungi reveals a link between fire events and developmental genes.</title>
        <authorList>
            <consortium name="DOE Joint Genome Institute"/>
            <person name="Steindorff A.S."/>
            <person name="Carver A."/>
            <person name="Calhoun S."/>
            <person name="Stillman K."/>
            <person name="Liu H."/>
            <person name="Lipzen A."/>
            <person name="Pangilinan J."/>
            <person name="Labutti K."/>
            <person name="Bruns T.D."/>
            <person name="Grigoriev I.V."/>
        </authorList>
    </citation>
    <scope>NUCLEOTIDE SEQUENCE [LARGE SCALE GENOMIC DNA]</scope>
    <source>
        <strain evidence="4 5">CBS 144469</strain>
    </source>
</reference>
<feature type="region of interest" description="Disordered" evidence="1">
    <location>
        <begin position="552"/>
        <end position="585"/>
    </location>
</feature>
<gene>
    <name evidence="4" type="ORF">DFP72DRAFT_1083001</name>
</gene>
<feature type="domain" description="DUF6570" evidence="3">
    <location>
        <begin position="1"/>
        <end position="65"/>
    </location>
</feature>
<dbReference type="EMBL" id="JACGCI010000214">
    <property type="protein sequence ID" value="KAF6741860.1"/>
    <property type="molecule type" value="Genomic_DNA"/>
</dbReference>
<organism evidence="4 5">
    <name type="scientific">Ephemerocybe angulata</name>
    <dbReference type="NCBI Taxonomy" id="980116"/>
    <lineage>
        <taxon>Eukaryota</taxon>
        <taxon>Fungi</taxon>
        <taxon>Dikarya</taxon>
        <taxon>Basidiomycota</taxon>
        <taxon>Agaricomycotina</taxon>
        <taxon>Agaricomycetes</taxon>
        <taxon>Agaricomycetidae</taxon>
        <taxon>Agaricales</taxon>
        <taxon>Agaricineae</taxon>
        <taxon>Psathyrellaceae</taxon>
        <taxon>Ephemerocybe</taxon>
    </lineage>
</organism>
<accession>A0A8H6LT97</accession>
<evidence type="ECO:0000313" key="4">
    <source>
        <dbReference type="EMBL" id="KAF6741860.1"/>
    </source>
</evidence>
<sequence length="620" mass="68972">MPLPLEEVLQYICIVFIGSKLPDKDWFLHHAKPLYVRSNKVRSALQWLKAHNPLYASVVLNEKSLSRLPAGDSLLPFYYELVEPDSRWDATTSRYDAQDLDDAPPPSDGIIPFHSVIISNVGQDTKIAFNIIQHHSMLQSVSFKTRHAWFKTVSSTFNAIFSDTAAAVAARLANNTFYDSPRTPQEQQVMSFMNHVQSVTRDVAGSNSGHMQMRNKVCALTFTLSVPAFFVTINLADVYNPIVRFMGGAEIELTTYPLRWHLTIMIRRSSLHRTLSGPELRNIAWAGCMAEGYLNPNELKIKLLATLNVTFSKRFLNYLEDCVQTAIPSLPEGESCVPADSSHPCSIRGINTDDLPTPDQIVKDLHLLVSSCQKHKHRATCFKYDPTSRECCFMLNPSASIPVSTIDPKTGKVTLRHEDGMCNNFNSTIIGCERCNMDVKPIISGEAAKAVMFYITDITKTQLKSHVAYAALESAMQKLEKGDVNVDGDTDSNVRGKCLLQKCAYEMLSRQELSAPQVASFLMDYEDHFSTWIKPSVPASPDDDAMSVVDLEEENGSASEDDLLGSSHTTDANSSDSDGSGIDLDDDVFLEQNEKGEITPRASQLQDYIFRGNLFSPVSL</sequence>
<evidence type="ECO:0000313" key="5">
    <source>
        <dbReference type="Proteomes" id="UP000521943"/>
    </source>
</evidence>
<dbReference type="OrthoDB" id="10007484at2759"/>
<evidence type="ECO:0000259" key="2">
    <source>
        <dbReference type="Pfam" id="PF14214"/>
    </source>
</evidence>
<dbReference type="InterPro" id="IPR025476">
    <property type="entry name" value="Helitron_helicase-like"/>
</dbReference>
<protein>
    <submittedName>
        <fullName evidence="4">Uncharacterized protein</fullName>
    </submittedName>
</protein>